<dbReference type="PANTHER" id="PTHR34610:SF3">
    <property type="entry name" value="SSL7007 PROTEIN"/>
    <property type="match status" value="1"/>
</dbReference>
<reference evidence="2 4" key="1">
    <citation type="submission" date="2016-06" db="EMBL/GenBank/DDBJ databases">
        <title>Genome sequence of Tepidimonas fonticaldi PL17.</title>
        <authorList>
            <person name="Pinnaka A.K."/>
        </authorList>
    </citation>
    <scope>NUCLEOTIDE SEQUENCE [LARGE SCALE GENOMIC DNA]</scope>
    <source>
        <strain evidence="2 4">PL17</strain>
    </source>
</reference>
<protein>
    <submittedName>
        <fullName evidence="2 3">Toxin-antitoxin system toxin component, PIN family</fullName>
    </submittedName>
</protein>
<accession>A0A1A6DY95</accession>
<evidence type="ECO:0000313" key="4">
    <source>
        <dbReference type="Proteomes" id="UP000091969"/>
    </source>
</evidence>
<gene>
    <name evidence="2" type="ORF">A9O67_11565</name>
    <name evidence="3" type="ORF">Tfont_02166</name>
</gene>
<reference evidence="3 5" key="2">
    <citation type="submission" date="2019-07" db="EMBL/GenBank/DDBJ databases">
        <title>Tepidimonas fonticaldi AT-A2 draft genome.</title>
        <authorList>
            <person name="Da Costa M.S."/>
            <person name="Froufe H.J.C."/>
            <person name="Egas C."/>
            <person name="Albuquerque L."/>
        </authorList>
    </citation>
    <scope>NUCLEOTIDE SEQUENCE [LARGE SCALE GENOMIC DNA]</scope>
    <source>
        <strain evidence="3 5">AT-A2</strain>
    </source>
</reference>
<organism evidence="2 4">
    <name type="scientific">Tepidimonas fonticaldi</name>
    <dbReference type="NCBI Taxonomy" id="1101373"/>
    <lineage>
        <taxon>Bacteria</taxon>
        <taxon>Pseudomonadati</taxon>
        <taxon>Pseudomonadota</taxon>
        <taxon>Betaproteobacteria</taxon>
        <taxon>Burkholderiales</taxon>
        <taxon>Tepidimonas</taxon>
    </lineage>
</organism>
<dbReference type="NCBIfam" id="TIGR00305">
    <property type="entry name" value="putative toxin-antitoxin system toxin component, PIN family"/>
    <property type="match status" value="1"/>
</dbReference>
<dbReference type="InterPro" id="IPR029060">
    <property type="entry name" value="PIN-like_dom_sf"/>
</dbReference>
<keyword evidence="4" id="KW-1185">Reference proteome</keyword>
<evidence type="ECO:0000313" key="3">
    <source>
        <dbReference type="EMBL" id="TSE35822.1"/>
    </source>
</evidence>
<dbReference type="Proteomes" id="UP000091969">
    <property type="component" value="Unassembled WGS sequence"/>
</dbReference>
<dbReference type="SUPFAM" id="SSF88723">
    <property type="entry name" value="PIN domain-like"/>
    <property type="match status" value="1"/>
</dbReference>
<dbReference type="PANTHER" id="PTHR34610">
    <property type="entry name" value="SSL7007 PROTEIN"/>
    <property type="match status" value="1"/>
</dbReference>
<dbReference type="InterPro" id="IPR002716">
    <property type="entry name" value="PIN_dom"/>
</dbReference>
<dbReference type="EMBL" id="LZDH01000006">
    <property type="protein sequence ID" value="OBS31823.1"/>
    <property type="molecule type" value="Genomic_DNA"/>
</dbReference>
<dbReference type="STRING" id="1101373.A9O67_11565"/>
<dbReference type="Pfam" id="PF13470">
    <property type="entry name" value="PIN_3"/>
    <property type="match status" value="1"/>
</dbReference>
<evidence type="ECO:0000259" key="1">
    <source>
        <dbReference type="Pfam" id="PF13470"/>
    </source>
</evidence>
<name>A0A1A6DY95_9BURK</name>
<proteinExistence type="predicted"/>
<feature type="domain" description="PIN" evidence="1">
    <location>
        <begin position="6"/>
        <end position="118"/>
    </location>
</feature>
<dbReference type="AlphaFoldDB" id="A0A1A6DY95"/>
<dbReference type="InterPro" id="IPR002850">
    <property type="entry name" value="PIN_toxin-like"/>
</dbReference>
<evidence type="ECO:0000313" key="5">
    <source>
        <dbReference type="Proteomes" id="UP000316388"/>
    </source>
</evidence>
<comment type="caution">
    <text evidence="2">The sequence shown here is derived from an EMBL/GenBank/DDBJ whole genome shotgun (WGS) entry which is preliminary data.</text>
</comment>
<dbReference type="RefSeq" id="WP_068606580.1">
    <property type="nucleotide sequence ID" value="NZ_LZDH01000006.1"/>
</dbReference>
<dbReference type="OrthoDB" id="9798108at2"/>
<sequence length="142" mass="15495">MSRCFIIDTNVLAAGLITGDRNSPTAQVLDAMLAGRLPFLLSPALLDEYRCVLLRPKLRRVHGLTEAEIDTILTEIVANALWRDPPDDRLHTTPDPGDAHLWALLAMEPTAALVTGDRLLHVHPRPGSTIISPADCLPLINP</sequence>
<dbReference type="Proteomes" id="UP000316388">
    <property type="component" value="Unassembled WGS sequence"/>
</dbReference>
<dbReference type="EMBL" id="VJOO01000023">
    <property type="protein sequence ID" value="TSE35822.1"/>
    <property type="molecule type" value="Genomic_DNA"/>
</dbReference>
<evidence type="ECO:0000313" key="2">
    <source>
        <dbReference type="EMBL" id="OBS31823.1"/>
    </source>
</evidence>